<dbReference type="SUPFAM" id="SSF50249">
    <property type="entry name" value="Nucleic acid-binding proteins"/>
    <property type="match status" value="1"/>
</dbReference>
<keyword evidence="1" id="KW-0812">Transmembrane</keyword>
<name>A0A540LX57_MALBA</name>
<dbReference type="Proteomes" id="UP000315295">
    <property type="component" value="Unassembled WGS sequence"/>
</dbReference>
<dbReference type="AlphaFoldDB" id="A0A540LX57"/>
<proteinExistence type="predicted"/>
<dbReference type="EMBL" id="VIEB01000432">
    <property type="protein sequence ID" value="TQD91083.1"/>
    <property type="molecule type" value="Genomic_DNA"/>
</dbReference>
<reference evidence="2 3" key="1">
    <citation type="journal article" date="2019" name="G3 (Bethesda)">
        <title>Sequencing of a Wild Apple (Malus baccata) Genome Unravels the Differences Between Cultivated and Wild Apple Species Regarding Disease Resistance and Cold Tolerance.</title>
        <authorList>
            <person name="Chen X."/>
        </authorList>
    </citation>
    <scope>NUCLEOTIDE SEQUENCE [LARGE SCALE GENOMIC DNA]</scope>
    <source>
        <strain evidence="3">cv. Shandingzi</strain>
        <tissue evidence="2">Leaves</tissue>
    </source>
</reference>
<dbReference type="InterPro" id="IPR012340">
    <property type="entry name" value="NA-bd_OB-fold"/>
</dbReference>
<gene>
    <name evidence="2" type="ORF">C1H46_023317</name>
</gene>
<sequence>MHKDPTIGQLICQKHANQLPTPWYKINLVLEDETSEMNALIIGKSGEKLFWHNMQRFSAQSKTGGRDFIQIGGFGAFLASMLSCLTFVWVMVI</sequence>
<keyword evidence="3" id="KW-1185">Reference proteome</keyword>
<keyword evidence="1" id="KW-1133">Transmembrane helix</keyword>
<protein>
    <submittedName>
        <fullName evidence="2">Uncharacterized protein</fullName>
    </submittedName>
</protein>
<evidence type="ECO:0000256" key="1">
    <source>
        <dbReference type="SAM" id="Phobius"/>
    </source>
</evidence>
<comment type="caution">
    <text evidence="2">The sequence shown here is derived from an EMBL/GenBank/DDBJ whole genome shotgun (WGS) entry which is preliminary data.</text>
</comment>
<evidence type="ECO:0000313" key="2">
    <source>
        <dbReference type="EMBL" id="TQD91083.1"/>
    </source>
</evidence>
<evidence type="ECO:0000313" key="3">
    <source>
        <dbReference type="Proteomes" id="UP000315295"/>
    </source>
</evidence>
<feature type="transmembrane region" description="Helical" evidence="1">
    <location>
        <begin position="68"/>
        <end position="92"/>
    </location>
</feature>
<accession>A0A540LX57</accession>
<keyword evidence="1" id="KW-0472">Membrane</keyword>
<organism evidence="2 3">
    <name type="scientific">Malus baccata</name>
    <name type="common">Siberian crab apple</name>
    <name type="synonym">Pyrus baccata</name>
    <dbReference type="NCBI Taxonomy" id="106549"/>
    <lineage>
        <taxon>Eukaryota</taxon>
        <taxon>Viridiplantae</taxon>
        <taxon>Streptophyta</taxon>
        <taxon>Embryophyta</taxon>
        <taxon>Tracheophyta</taxon>
        <taxon>Spermatophyta</taxon>
        <taxon>Magnoliopsida</taxon>
        <taxon>eudicotyledons</taxon>
        <taxon>Gunneridae</taxon>
        <taxon>Pentapetalae</taxon>
        <taxon>rosids</taxon>
        <taxon>fabids</taxon>
        <taxon>Rosales</taxon>
        <taxon>Rosaceae</taxon>
        <taxon>Amygdaloideae</taxon>
        <taxon>Maleae</taxon>
        <taxon>Malus</taxon>
    </lineage>
</organism>